<dbReference type="PROSITE" id="PS51257">
    <property type="entry name" value="PROKAR_LIPOPROTEIN"/>
    <property type="match status" value="1"/>
</dbReference>
<gene>
    <name evidence="2" type="ORF">DYL72_13215</name>
    <name evidence="3" type="ORF">PL14_01695</name>
</gene>
<keyword evidence="1" id="KW-0732">Signal</keyword>
<evidence type="ECO:0000256" key="1">
    <source>
        <dbReference type="SAM" id="SignalP"/>
    </source>
</evidence>
<dbReference type="AlphaFoldDB" id="A0A191W2W3"/>
<proteinExistence type="predicted"/>
<evidence type="ECO:0000313" key="5">
    <source>
        <dbReference type="Proteomes" id="UP000256923"/>
    </source>
</evidence>
<dbReference type="NCBIfam" id="TIGR00752">
    <property type="entry name" value="slp"/>
    <property type="match status" value="1"/>
</dbReference>
<feature type="chain" id="PRO_5011378572" evidence="1">
    <location>
        <begin position="28"/>
        <end position="187"/>
    </location>
</feature>
<evidence type="ECO:0000313" key="3">
    <source>
        <dbReference type="EMBL" id="MBT2917393.1"/>
    </source>
</evidence>
<dbReference type="EMBL" id="JAHGUI010000005">
    <property type="protein sequence ID" value="MBT2917393.1"/>
    <property type="molecule type" value="Genomic_DNA"/>
</dbReference>
<keyword evidence="2" id="KW-0449">Lipoprotein</keyword>
<dbReference type="EMBL" id="CP034672">
    <property type="protein sequence ID" value="AZS25884.1"/>
    <property type="molecule type" value="Genomic_DNA"/>
</dbReference>
<name>A0A191W2W3_VIBAN</name>
<feature type="signal peptide" evidence="1">
    <location>
        <begin position="1"/>
        <end position="27"/>
    </location>
</feature>
<dbReference type="OrthoDB" id="5295757at2"/>
<dbReference type="PIRSF" id="PIRSF004982">
    <property type="entry name" value="SlP"/>
    <property type="match status" value="1"/>
</dbReference>
<sequence>MMRSFSTSKTLLLLSSTLLLGACSSLPDDLRASSDAVITDYATWVNTPTNEQDEVRLGGVIASVTNLADKTRIEIVNLPISSSGRPDIDREPQGRFVGYVDGFVDPVAYAKDRLVTLVGTSLAPEKAKVGEFEYTFPTMAVKGLHLWRVEERVVVNDLGTYMYPCHSLYCRQMYIGAREGRVVQEVK</sequence>
<organism evidence="2 5">
    <name type="scientific">Vibrio anguillarum</name>
    <name type="common">Listonella anguillarum</name>
    <dbReference type="NCBI Taxonomy" id="55601"/>
    <lineage>
        <taxon>Bacteria</taxon>
        <taxon>Pseudomonadati</taxon>
        <taxon>Pseudomonadota</taxon>
        <taxon>Gammaproteobacteria</taxon>
        <taxon>Vibrionales</taxon>
        <taxon>Vibrionaceae</taxon>
        <taxon>Vibrio</taxon>
    </lineage>
</organism>
<evidence type="ECO:0000313" key="2">
    <source>
        <dbReference type="EMBL" id="AZS25884.1"/>
    </source>
</evidence>
<reference evidence="2 5" key="2">
    <citation type="submission" date="2018-12" db="EMBL/GenBank/DDBJ databases">
        <title>Characterization and Draft Genome of Vibrio anguillarum J360 Marine Pathogen Isolated from an Outbreak in Lumpfish (Cyclopterus lumpus).</title>
        <authorList>
            <person name="Vasquez J.I."/>
            <person name="Cao T."/>
            <person name="Chakraborty S."/>
            <person name="Gnanagobal H."/>
            <person name="Wescot J."/>
            <person name="Boyce D."/>
            <person name="Santander J."/>
        </authorList>
    </citation>
    <scope>NUCLEOTIDE SEQUENCE [LARGE SCALE GENOMIC DNA]</scope>
    <source>
        <strain evidence="2 5">J360</strain>
    </source>
</reference>
<evidence type="ECO:0000313" key="4">
    <source>
        <dbReference type="Proteomes" id="UP000078309"/>
    </source>
</evidence>
<dbReference type="PANTHER" id="PTHR37530:SF1">
    <property type="entry name" value="OUTER MEMBRANE PROTEIN SLP"/>
    <property type="match status" value="1"/>
</dbReference>
<reference evidence="3 4" key="1">
    <citation type="journal article" date="2017" name="J. Fish Dis.">
        <title>Comparative assessment of Vibrio virulence in marine fish larvae.</title>
        <authorList>
            <person name="Ronneseth A."/>
            <person name="Castillo D."/>
            <person name="D'Alvise P."/>
            <person name="Tonnesen O."/>
            <person name="Haugland G."/>
            <person name="Grotkjaer T."/>
            <person name="Engell-Sorensen K."/>
            <person name="Norremark L."/>
            <person name="Bergh O."/>
            <person name="Wergeland H.I."/>
            <person name="Gram L."/>
        </authorList>
    </citation>
    <scope>NUCLEOTIDE SEQUENCE [LARGE SCALE GENOMIC DNA]</scope>
    <source>
        <strain evidence="3 4">90-11-286</strain>
    </source>
</reference>
<accession>A0A191W2W3</accession>
<dbReference type="STRING" id="55601.AA407_08455"/>
<dbReference type="Proteomes" id="UP000078309">
    <property type="component" value="Unassembled WGS sequence"/>
</dbReference>
<dbReference type="InterPro" id="IPR004658">
    <property type="entry name" value="OMP_Slp"/>
</dbReference>
<dbReference type="RefSeq" id="WP_017047796.1">
    <property type="nucleotide sequence ID" value="NZ_AJYT02000231.1"/>
</dbReference>
<dbReference type="Pfam" id="PF03843">
    <property type="entry name" value="Slp"/>
    <property type="match status" value="1"/>
</dbReference>
<dbReference type="Proteomes" id="UP000256923">
    <property type="component" value="Chromosome 1"/>
</dbReference>
<protein>
    <submittedName>
        <fullName evidence="2">Slp family lipoprotein</fullName>
    </submittedName>
</protein>
<reference evidence="3" key="3">
    <citation type="submission" date="2021-05" db="EMBL/GenBank/DDBJ databases">
        <authorList>
            <person name="Kalatzis P.G."/>
            <person name="Castillo D."/>
            <person name="D'Alvise P."/>
            <person name="Middelboe M."/>
            <person name="Gram L."/>
        </authorList>
    </citation>
    <scope>NUCLEOTIDE SEQUENCE</scope>
    <source>
        <strain evidence="3">90-11-286</strain>
    </source>
</reference>
<dbReference type="PANTHER" id="PTHR37530">
    <property type="entry name" value="OUTER MEMBRANE PROTEIN SLP"/>
    <property type="match status" value="1"/>
</dbReference>
<dbReference type="GO" id="GO:0019867">
    <property type="term" value="C:outer membrane"/>
    <property type="evidence" value="ECO:0007669"/>
    <property type="project" value="InterPro"/>
</dbReference>